<organism evidence="3 4">
    <name type="scientific">Saccharopolyspora hordei</name>
    <dbReference type="NCBI Taxonomy" id="1838"/>
    <lineage>
        <taxon>Bacteria</taxon>
        <taxon>Bacillati</taxon>
        <taxon>Actinomycetota</taxon>
        <taxon>Actinomycetes</taxon>
        <taxon>Pseudonocardiales</taxon>
        <taxon>Pseudonocardiaceae</taxon>
        <taxon>Saccharopolyspora</taxon>
    </lineage>
</organism>
<feature type="transmembrane region" description="Helical" evidence="1">
    <location>
        <begin position="37"/>
        <end position="60"/>
    </location>
</feature>
<feature type="transmembrane region" description="Helical" evidence="1">
    <location>
        <begin position="80"/>
        <end position="101"/>
    </location>
</feature>
<dbReference type="AlphaFoldDB" id="A0A853AJC3"/>
<feature type="domain" description="DUF7144" evidence="2">
    <location>
        <begin position="37"/>
        <end position="149"/>
    </location>
</feature>
<keyword evidence="1" id="KW-0812">Transmembrane</keyword>
<feature type="transmembrane region" description="Helical" evidence="1">
    <location>
        <begin position="108"/>
        <end position="124"/>
    </location>
</feature>
<dbReference type="InterPro" id="IPR055568">
    <property type="entry name" value="DUF7144"/>
</dbReference>
<gene>
    <name evidence="3" type="ORF">HNR68_002738</name>
</gene>
<name>A0A853AJC3_9PSEU</name>
<keyword evidence="4" id="KW-1185">Reference proteome</keyword>
<feature type="transmembrane region" description="Helical" evidence="1">
    <location>
        <begin position="130"/>
        <end position="148"/>
    </location>
</feature>
<comment type="caution">
    <text evidence="3">The sequence shown here is derived from an EMBL/GenBank/DDBJ whole genome shotgun (WGS) entry which is preliminary data.</text>
</comment>
<dbReference type="Pfam" id="PF23636">
    <property type="entry name" value="DUF7144"/>
    <property type="match status" value="1"/>
</dbReference>
<reference evidence="3 4" key="1">
    <citation type="submission" date="2020-07" db="EMBL/GenBank/DDBJ databases">
        <title>Sequencing the genomes of 1000 actinobacteria strains.</title>
        <authorList>
            <person name="Klenk H.-P."/>
        </authorList>
    </citation>
    <scope>NUCLEOTIDE SEQUENCE [LARGE SCALE GENOMIC DNA]</scope>
    <source>
        <strain evidence="3 4">DSM 44065</strain>
    </source>
</reference>
<keyword evidence="1" id="KW-1133">Transmembrane helix</keyword>
<dbReference type="RefSeq" id="WP_179721042.1">
    <property type="nucleotide sequence ID" value="NZ_BAABFH010000001.1"/>
</dbReference>
<dbReference type="EMBL" id="JACCFJ010000001">
    <property type="protein sequence ID" value="NYI84108.1"/>
    <property type="molecule type" value="Genomic_DNA"/>
</dbReference>
<accession>A0A853AJC3</accession>
<protein>
    <recommendedName>
        <fullName evidence="2">DUF7144 domain-containing protein</fullName>
    </recommendedName>
</protein>
<keyword evidence="1" id="KW-0472">Membrane</keyword>
<evidence type="ECO:0000259" key="2">
    <source>
        <dbReference type="Pfam" id="PF23636"/>
    </source>
</evidence>
<proteinExistence type="predicted"/>
<dbReference type="Proteomes" id="UP000587002">
    <property type="component" value="Unassembled WGS sequence"/>
</dbReference>
<sequence>MTSGPSAGRRGTEQRVEPGRSTWALARSEHVGPPSGWLAFAGSMLGLLGVFNVITGLTALLRPGYFLVDTSRLLAFDYTAWGVIWLVLGVLQLVAGAGAVLGRGWARFIGIDLAALCAIGHLVFLTAFPLWSVLVIALSVLVIYGLVVRSPEPVDRENGADRVPRPSTPGR</sequence>
<evidence type="ECO:0000256" key="1">
    <source>
        <dbReference type="SAM" id="Phobius"/>
    </source>
</evidence>
<evidence type="ECO:0000313" key="3">
    <source>
        <dbReference type="EMBL" id="NYI84108.1"/>
    </source>
</evidence>
<evidence type="ECO:0000313" key="4">
    <source>
        <dbReference type="Proteomes" id="UP000587002"/>
    </source>
</evidence>